<dbReference type="FunFam" id="3.30.420.10:FF:000115">
    <property type="entry name" value="Ribonuclease H"/>
    <property type="match status" value="1"/>
</dbReference>
<dbReference type="Pfam" id="PF00075">
    <property type="entry name" value="RNase_H"/>
    <property type="match status" value="1"/>
</dbReference>
<dbReference type="EMBL" id="CP017553">
    <property type="protein sequence ID" value="AOW00668.1"/>
    <property type="molecule type" value="Genomic_DNA"/>
</dbReference>
<dbReference type="InterPro" id="IPR036397">
    <property type="entry name" value="RNaseH_sf"/>
</dbReference>
<sequence length="271" mass="30916">MKNFYAVRVGYTTGIYEDVEDAKDEIRGYSCAEWKGFHRYADALEYMYENPNVTKYYVWEDLVFDEIDIAHQYSGGESCKVFFNLEDARGEAICEYGNCNERLSEDLLFVDAEGDTVYEVYTDGACIRNGKRDARAGCGVYFGANNPFNESKILGGTLQTNQRAELVAIKRALQLIQEWVNGEYYEIYTDSDYALKCVTEWCDKWERNGWVNCKGYPVSNQDTIKDILKLLNSVGCRNVLGIEKVLAHSDCEGNNGADELARDAAERHYYG</sequence>
<dbReference type="InterPro" id="IPR017067">
    <property type="entry name" value="RNase_H1_euk"/>
</dbReference>
<reference evidence="12 13" key="1">
    <citation type="journal article" date="2016" name="PLoS ONE">
        <title>Sequence Assembly of Yarrowia lipolytica Strain W29/CLIB89 Shows Transposable Element Diversity.</title>
        <authorList>
            <person name="Magnan C."/>
            <person name="Yu J."/>
            <person name="Chang I."/>
            <person name="Jahn E."/>
            <person name="Kanomata Y."/>
            <person name="Wu J."/>
            <person name="Zeller M."/>
            <person name="Oakes M."/>
            <person name="Baldi P."/>
            <person name="Sandmeyer S."/>
        </authorList>
    </citation>
    <scope>NUCLEOTIDE SEQUENCE [LARGE SCALE GENOMIC DNA]</scope>
    <source>
        <strain evidence="13">CLIB89(W29)</strain>
    </source>
</reference>
<evidence type="ECO:0000256" key="5">
    <source>
        <dbReference type="ARBA" id="ARBA00022722"/>
    </source>
</evidence>
<dbReference type="InterPro" id="IPR009027">
    <property type="entry name" value="Ribosomal_bL9/RNase_H1_N"/>
</dbReference>
<organism evidence="12 13">
    <name type="scientific">Yarrowia lipolytica</name>
    <name type="common">Candida lipolytica</name>
    <dbReference type="NCBI Taxonomy" id="4952"/>
    <lineage>
        <taxon>Eukaryota</taxon>
        <taxon>Fungi</taxon>
        <taxon>Dikarya</taxon>
        <taxon>Ascomycota</taxon>
        <taxon>Saccharomycotina</taxon>
        <taxon>Dipodascomycetes</taxon>
        <taxon>Dipodascales</taxon>
        <taxon>Dipodascales incertae sedis</taxon>
        <taxon>Yarrowia</taxon>
    </lineage>
</organism>
<feature type="domain" description="RNase H type-1" evidence="11">
    <location>
        <begin position="114"/>
        <end position="266"/>
    </location>
</feature>
<evidence type="ECO:0000259" key="11">
    <source>
        <dbReference type="PROSITE" id="PS50879"/>
    </source>
</evidence>
<evidence type="ECO:0000256" key="10">
    <source>
        <dbReference type="PIRNR" id="PIRNR036852"/>
    </source>
</evidence>
<keyword evidence="9 10" id="KW-0460">Magnesium</keyword>
<dbReference type="eggNOG" id="KOG3752">
    <property type="taxonomic scope" value="Eukaryota"/>
</dbReference>
<dbReference type="SUPFAM" id="SSF55658">
    <property type="entry name" value="L9 N-domain-like"/>
    <property type="match status" value="1"/>
</dbReference>
<gene>
    <name evidence="12" type="ORF">YALI1_A15073g</name>
</gene>
<dbReference type="Proteomes" id="UP000182444">
    <property type="component" value="Chromosome 1A"/>
</dbReference>
<dbReference type="Pfam" id="PF01693">
    <property type="entry name" value="Cauli_VI"/>
    <property type="match status" value="1"/>
</dbReference>
<evidence type="ECO:0000256" key="2">
    <source>
        <dbReference type="ARBA" id="ARBA00001946"/>
    </source>
</evidence>
<dbReference type="InterPro" id="IPR037056">
    <property type="entry name" value="RNase_H1_N_sf"/>
</dbReference>
<evidence type="ECO:0000256" key="6">
    <source>
        <dbReference type="ARBA" id="ARBA00022723"/>
    </source>
</evidence>
<evidence type="ECO:0000313" key="12">
    <source>
        <dbReference type="EMBL" id="AOW00668.1"/>
    </source>
</evidence>
<keyword evidence="5 10" id="KW-0540">Nuclease</keyword>
<dbReference type="GeneID" id="2906075"/>
<evidence type="ECO:0000256" key="1">
    <source>
        <dbReference type="ARBA" id="ARBA00000077"/>
    </source>
</evidence>
<accession>A0A1D8N4V3</accession>
<dbReference type="PROSITE" id="PS50879">
    <property type="entry name" value="RNASE_H_1"/>
    <property type="match status" value="1"/>
</dbReference>
<dbReference type="GO" id="GO:0000287">
    <property type="term" value="F:magnesium ion binding"/>
    <property type="evidence" value="ECO:0007669"/>
    <property type="project" value="UniProtKB-UniRule"/>
</dbReference>
<dbReference type="VEuPathDB" id="FungiDB:YALI1_A15073g"/>
<keyword evidence="7 10" id="KW-0255">Endonuclease</keyword>
<comment type="function">
    <text evidence="10">Endonuclease that specifically degrades the RNA of RNA-DNA hybrids.</text>
</comment>
<keyword evidence="6 10" id="KW-0479">Metal-binding</keyword>
<evidence type="ECO:0000313" key="13">
    <source>
        <dbReference type="Proteomes" id="UP000182444"/>
    </source>
</evidence>
<dbReference type="PANTHER" id="PTHR10642:SF26">
    <property type="entry name" value="RIBONUCLEASE H1"/>
    <property type="match status" value="1"/>
</dbReference>
<proteinExistence type="inferred from homology"/>
<dbReference type="KEGG" id="yli:2906075"/>
<dbReference type="VEuPathDB" id="FungiDB:YALI0_A15059g"/>
<evidence type="ECO:0000256" key="9">
    <source>
        <dbReference type="ARBA" id="ARBA00022842"/>
    </source>
</evidence>
<dbReference type="Gene3D" id="3.40.970.10">
    <property type="entry name" value="Ribonuclease H1, N-terminal domain"/>
    <property type="match status" value="1"/>
</dbReference>
<dbReference type="PANTHER" id="PTHR10642">
    <property type="entry name" value="RIBONUCLEASE H1"/>
    <property type="match status" value="1"/>
</dbReference>
<evidence type="ECO:0000256" key="8">
    <source>
        <dbReference type="ARBA" id="ARBA00022801"/>
    </source>
</evidence>
<dbReference type="Gene3D" id="3.30.420.10">
    <property type="entry name" value="Ribonuclease H-like superfamily/Ribonuclease H"/>
    <property type="match status" value="1"/>
</dbReference>
<dbReference type="GO" id="GO:0043137">
    <property type="term" value="P:DNA replication, removal of RNA primer"/>
    <property type="evidence" value="ECO:0007669"/>
    <property type="project" value="TreeGrafter"/>
</dbReference>
<comment type="similarity">
    <text evidence="3 10">Belongs to the RNase H family.</text>
</comment>
<dbReference type="AlphaFoldDB" id="A0A1D8N4V3"/>
<dbReference type="PIRSF" id="PIRSF036852">
    <property type="entry name" value="Ribonuclease_H1_euk"/>
    <property type="match status" value="1"/>
</dbReference>
<dbReference type="CDD" id="cd09280">
    <property type="entry name" value="RNase_HI_eukaryote_like"/>
    <property type="match status" value="1"/>
</dbReference>
<evidence type="ECO:0000256" key="3">
    <source>
        <dbReference type="ARBA" id="ARBA00005300"/>
    </source>
</evidence>
<dbReference type="EC" id="3.1.26.4" evidence="4 10"/>
<dbReference type="GO" id="GO:0004523">
    <property type="term" value="F:RNA-DNA hybrid ribonuclease activity"/>
    <property type="evidence" value="ECO:0007669"/>
    <property type="project" value="UniProtKB-UniRule"/>
</dbReference>
<comment type="cofactor">
    <cofactor evidence="2 10">
        <name>Mg(2+)</name>
        <dbReference type="ChEBI" id="CHEBI:18420"/>
    </cofactor>
</comment>
<dbReference type="RefSeq" id="XP_500083.3">
    <property type="nucleotide sequence ID" value="XM_500083.3"/>
</dbReference>
<protein>
    <recommendedName>
        <fullName evidence="4 10">Ribonuclease H</fullName>
        <shortName evidence="10">RNase H</shortName>
        <ecNumber evidence="4 10">3.1.26.4</ecNumber>
    </recommendedName>
</protein>
<evidence type="ECO:0000256" key="7">
    <source>
        <dbReference type="ARBA" id="ARBA00022759"/>
    </source>
</evidence>
<dbReference type="GO" id="GO:0003676">
    <property type="term" value="F:nucleic acid binding"/>
    <property type="evidence" value="ECO:0007669"/>
    <property type="project" value="UniProtKB-UniRule"/>
</dbReference>
<dbReference type="SUPFAM" id="SSF53098">
    <property type="entry name" value="Ribonuclease H-like"/>
    <property type="match status" value="1"/>
</dbReference>
<evidence type="ECO:0000256" key="4">
    <source>
        <dbReference type="ARBA" id="ARBA00012180"/>
    </source>
</evidence>
<name>A0A1D8N4V3_YARLL</name>
<dbReference type="InterPro" id="IPR050092">
    <property type="entry name" value="RNase_H"/>
</dbReference>
<dbReference type="InterPro" id="IPR002156">
    <property type="entry name" value="RNaseH_domain"/>
</dbReference>
<dbReference type="InterPro" id="IPR012337">
    <property type="entry name" value="RNaseH-like_sf"/>
</dbReference>
<keyword evidence="8 10" id="KW-0378">Hydrolase</keyword>
<dbReference type="InterPro" id="IPR011320">
    <property type="entry name" value="RNase_H1_N"/>
</dbReference>
<comment type="catalytic activity">
    <reaction evidence="1 10">
        <text>Endonucleolytic cleavage to 5'-phosphomonoester.</text>
        <dbReference type="EC" id="3.1.26.4"/>
    </reaction>
</comment>